<keyword evidence="2" id="KW-1185">Reference proteome</keyword>
<feature type="non-terminal residue" evidence="1">
    <location>
        <position position="72"/>
    </location>
</feature>
<dbReference type="Proteomes" id="UP001529510">
    <property type="component" value="Unassembled WGS sequence"/>
</dbReference>
<feature type="non-terminal residue" evidence="1">
    <location>
        <position position="1"/>
    </location>
</feature>
<name>A0ABD0PWF3_CIRMR</name>
<protein>
    <submittedName>
        <fullName evidence="1">Uncharacterized protein</fullName>
    </submittedName>
</protein>
<sequence length="72" mass="8102">SVLAVLEQNRAQISLVLDEGHRQQEQISSSDVGIPIHIVGVSTERLEQRLAALQRRAEQGLHSTLHLKKLWN</sequence>
<dbReference type="EMBL" id="JAMKFB020000013">
    <property type="protein sequence ID" value="KAL0178352.1"/>
    <property type="molecule type" value="Genomic_DNA"/>
</dbReference>
<evidence type="ECO:0000313" key="2">
    <source>
        <dbReference type="Proteomes" id="UP001529510"/>
    </source>
</evidence>
<gene>
    <name evidence="1" type="ORF">M9458_027246</name>
</gene>
<organism evidence="1 2">
    <name type="scientific">Cirrhinus mrigala</name>
    <name type="common">Mrigala</name>
    <dbReference type="NCBI Taxonomy" id="683832"/>
    <lineage>
        <taxon>Eukaryota</taxon>
        <taxon>Metazoa</taxon>
        <taxon>Chordata</taxon>
        <taxon>Craniata</taxon>
        <taxon>Vertebrata</taxon>
        <taxon>Euteleostomi</taxon>
        <taxon>Actinopterygii</taxon>
        <taxon>Neopterygii</taxon>
        <taxon>Teleostei</taxon>
        <taxon>Ostariophysi</taxon>
        <taxon>Cypriniformes</taxon>
        <taxon>Cyprinidae</taxon>
        <taxon>Labeoninae</taxon>
        <taxon>Labeonini</taxon>
        <taxon>Cirrhinus</taxon>
    </lineage>
</organism>
<dbReference type="AlphaFoldDB" id="A0ABD0PWF3"/>
<comment type="caution">
    <text evidence="1">The sequence shown here is derived from an EMBL/GenBank/DDBJ whole genome shotgun (WGS) entry which is preliminary data.</text>
</comment>
<proteinExistence type="predicted"/>
<reference evidence="1 2" key="1">
    <citation type="submission" date="2024-05" db="EMBL/GenBank/DDBJ databases">
        <title>Genome sequencing and assembly of Indian major carp, Cirrhinus mrigala (Hamilton, 1822).</title>
        <authorList>
            <person name="Mohindra V."/>
            <person name="Chowdhury L.M."/>
            <person name="Lal K."/>
            <person name="Jena J.K."/>
        </authorList>
    </citation>
    <scope>NUCLEOTIDE SEQUENCE [LARGE SCALE GENOMIC DNA]</scope>
    <source>
        <strain evidence="1">CM1030</strain>
        <tissue evidence="1">Blood</tissue>
    </source>
</reference>
<evidence type="ECO:0000313" key="1">
    <source>
        <dbReference type="EMBL" id="KAL0178352.1"/>
    </source>
</evidence>
<accession>A0ABD0PWF3</accession>